<accession>B7ATJ9</accession>
<organism evidence="1 2">
    <name type="scientific">[Bacteroides] pectinophilus ATCC 43243</name>
    <dbReference type="NCBI Taxonomy" id="483218"/>
    <lineage>
        <taxon>Bacteria</taxon>
        <taxon>Bacillati</taxon>
        <taxon>Bacillota</taxon>
        <taxon>Clostridia</taxon>
        <taxon>Eubacteriales</taxon>
    </lineage>
</organism>
<proteinExistence type="predicted"/>
<keyword evidence="2" id="KW-1185">Reference proteome</keyword>
<dbReference type="HOGENOM" id="CLU_3247412_0_0_9"/>
<dbReference type="STRING" id="483218.BACPEC_01471"/>
<dbReference type="EMBL" id="ABVQ01000036">
    <property type="protein sequence ID" value="EEC56983.1"/>
    <property type="molecule type" value="Genomic_DNA"/>
</dbReference>
<evidence type="ECO:0000313" key="2">
    <source>
        <dbReference type="Proteomes" id="UP000003136"/>
    </source>
</evidence>
<gene>
    <name evidence="1" type="ORF">BACPEC_01471</name>
</gene>
<comment type="caution">
    <text evidence="1">The sequence shown here is derived from an EMBL/GenBank/DDBJ whole genome shotgun (WGS) entry which is preliminary data.</text>
</comment>
<protein>
    <submittedName>
        <fullName evidence="1">Uncharacterized protein</fullName>
    </submittedName>
</protein>
<dbReference type="AlphaFoldDB" id="B7ATJ9"/>
<sequence>MKLTEIRQGEEITLEVIINGARYEFKSDMVDAADGEAYTHHR</sequence>
<name>B7ATJ9_9FIRM</name>
<dbReference type="Proteomes" id="UP000003136">
    <property type="component" value="Unassembled WGS sequence"/>
</dbReference>
<evidence type="ECO:0000313" key="1">
    <source>
        <dbReference type="EMBL" id="EEC56983.1"/>
    </source>
</evidence>
<reference evidence="1 2" key="2">
    <citation type="submission" date="2008-11" db="EMBL/GenBank/DDBJ databases">
        <authorList>
            <person name="Fulton L."/>
            <person name="Clifton S."/>
            <person name="Fulton B."/>
            <person name="Xu J."/>
            <person name="Minx P."/>
            <person name="Pepin K.H."/>
            <person name="Johnson M."/>
            <person name="Bhonagiri V."/>
            <person name="Nash W.E."/>
            <person name="Mardis E.R."/>
            <person name="Wilson R.K."/>
        </authorList>
    </citation>
    <scope>NUCLEOTIDE SEQUENCE [LARGE SCALE GENOMIC DNA]</scope>
    <source>
        <strain evidence="1 2">ATCC 43243</strain>
    </source>
</reference>
<reference evidence="1 2" key="1">
    <citation type="submission" date="2008-11" db="EMBL/GenBank/DDBJ databases">
        <title>Draft genome sequence of Bacteroides pectinophilus (ATCC 43243).</title>
        <authorList>
            <person name="Sudarsanam P."/>
            <person name="Ley R."/>
            <person name="Guruge J."/>
            <person name="Turnbaugh P.J."/>
            <person name="Mahowald M."/>
            <person name="Liep D."/>
            <person name="Gordon J."/>
        </authorList>
    </citation>
    <scope>NUCLEOTIDE SEQUENCE [LARGE SCALE GENOMIC DNA]</scope>
    <source>
        <strain evidence="1 2">ATCC 43243</strain>
    </source>
</reference>